<dbReference type="SMART" id="SM00965">
    <property type="entry name" value="STN"/>
    <property type="match status" value="1"/>
</dbReference>
<dbReference type="RefSeq" id="WP_343331818.1">
    <property type="nucleotide sequence ID" value="NZ_JAPOHD010000007.1"/>
</dbReference>
<comment type="caution">
    <text evidence="10">The sequence shown here is derived from an EMBL/GenBank/DDBJ whole genome shotgun (WGS) entry which is preliminary data.</text>
</comment>
<dbReference type="InterPro" id="IPR037066">
    <property type="entry name" value="Plug_dom_sf"/>
</dbReference>
<evidence type="ECO:0000256" key="3">
    <source>
        <dbReference type="ARBA" id="ARBA00022452"/>
    </source>
</evidence>
<keyword evidence="4 8" id="KW-0812">Transmembrane</keyword>
<dbReference type="PANTHER" id="PTHR30069">
    <property type="entry name" value="TONB-DEPENDENT OUTER MEMBRANE RECEPTOR"/>
    <property type="match status" value="1"/>
</dbReference>
<dbReference type="Pfam" id="PF13715">
    <property type="entry name" value="CarbopepD_reg_2"/>
    <property type="match status" value="1"/>
</dbReference>
<dbReference type="NCBIfam" id="TIGR04056">
    <property type="entry name" value="OMP_RagA_SusC"/>
    <property type="match status" value="1"/>
</dbReference>
<dbReference type="AlphaFoldDB" id="A0A9X3F2R1"/>
<evidence type="ECO:0000256" key="1">
    <source>
        <dbReference type="ARBA" id="ARBA00004571"/>
    </source>
</evidence>
<sequence length="1145" mass="127950">MEQCVKEMLPCTSGWQRKLRRISGLTLIMLMAIVINVQASTYSETVKFDLKMKKVSLKEVFQTITDQSEFKFVYNNDVVNDNQKVTVTSDGAQVEEILDEILPKHDLEYRVIDRQVIVFPAETKTNSVSPANSQQEKTINGKVTDEGGMPLPGVSVIVKGTTIGIVTNVDGIYTLAGVPENAKVLVFSFVGMKTQEVAIAGKTTIDITLEEESIGLEEVIAVGYATQKKANVVGSVSTVNGEQIEAIPAADISNTLSGRMSGVTGIQGTGEPGQSDARILVRGRTTLGDPDDANRDAALSAPLVVVDGIPGRSLTDIDPVDIESVSVLKDASAAIYGSTAANGVILVTTKRGQTGKPRMNYQFYQGFMTPTILPKVTNAGDYATMLSEYQDYENRNRTYTNEDIALFYSGRDPWKHPNSDWVGDLVADWTTTSKHNFSIDGGANGMRYYVSLGYKNEEAIYKQESTNYKQYNLRAKLEMPITDWLTTSVDYAGFLNHKLYPTKGAGAIYGQSTRLLPTRWSFWPNGLPGPDIEYGDNPVVTSTFEGGTDDQTNYINQFTFKGTITPPMIEGLTLSGYYTYDIDNMYRKRFRKPWTLYTENWDSAEYDSEGYITNMDLTPSLRGYSAPELQENFDRRTRKLANLNFNYAREFGDHSINIFGAYEQMETAGNWFGAFRRYYISDVVQTLDAGADKDKDNNGSMEIYARKSWIGRVNYSFAGKYLVEALLRRDGSLKFPTDNRWGNFPALLVGWRASEENFWKENLSVINYFKLKGSYGKMGMDPGDPFQFMNKYVLGSGLTMGTGKVVETVVQQSGVANPNITWEKQTTYNVGFESQIMDNLFTLNADVFYSKRSDILASRDASVPQFTGLALPDENIAEVDNRGFEIEAGYHKSINNDLRINVNGNISYNHNEVVFMDEPERAEEWQQRTGHPYGASLMYDAIGVFADEAALSYPHWDDAKPGDVIFRDVDGDGSITSDDKILIDKTDAPELIYGLSFDVSYKNWNLSVLAQGQGTYYRMNIADGRRGEAGNYLQWSFDNRWTPTNTNTDVARAYNRDDLYWSFGRNMSTYHLDNMAFCRLKNAVLTYTIPNSVFGNLGISRAQVFFAGNNLFLIYAAQKNFDPEIGAPMQYPAVKTLALGVKVSF</sequence>
<dbReference type="Pfam" id="PF07715">
    <property type="entry name" value="Plug"/>
    <property type="match status" value="1"/>
</dbReference>
<dbReference type="PROSITE" id="PS52016">
    <property type="entry name" value="TONB_DEPENDENT_REC_3"/>
    <property type="match status" value="1"/>
</dbReference>
<comment type="similarity">
    <text evidence="8">Belongs to the TonB-dependent receptor family.</text>
</comment>
<keyword evidence="10" id="KW-0675">Receptor</keyword>
<dbReference type="InterPro" id="IPR008969">
    <property type="entry name" value="CarboxyPept-like_regulatory"/>
</dbReference>
<keyword evidence="7 8" id="KW-0998">Cell outer membrane</keyword>
<dbReference type="EMBL" id="JAPOHD010000007">
    <property type="protein sequence ID" value="MCY1719481.1"/>
    <property type="molecule type" value="Genomic_DNA"/>
</dbReference>
<evidence type="ECO:0000256" key="5">
    <source>
        <dbReference type="ARBA" id="ARBA00022729"/>
    </source>
</evidence>
<evidence type="ECO:0000259" key="9">
    <source>
        <dbReference type="SMART" id="SM00965"/>
    </source>
</evidence>
<dbReference type="NCBIfam" id="TIGR04057">
    <property type="entry name" value="SusC_RagA_signa"/>
    <property type="match status" value="1"/>
</dbReference>
<dbReference type="SUPFAM" id="SSF56935">
    <property type="entry name" value="Porins"/>
    <property type="match status" value="1"/>
</dbReference>
<dbReference type="Gene3D" id="2.40.170.20">
    <property type="entry name" value="TonB-dependent receptor, beta-barrel domain"/>
    <property type="match status" value="1"/>
</dbReference>
<keyword evidence="6 8" id="KW-0472">Membrane</keyword>
<dbReference type="PANTHER" id="PTHR30069:SF29">
    <property type="entry name" value="HEMOGLOBIN AND HEMOGLOBIN-HAPTOGLOBIN-BINDING PROTEIN 1-RELATED"/>
    <property type="match status" value="1"/>
</dbReference>
<evidence type="ECO:0000256" key="6">
    <source>
        <dbReference type="ARBA" id="ARBA00023136"/>
    </source>
</evidence>
<feature type="domain" description="Secretin/TonB short N-terminal" evidence="9">
    <location>
        <begin position="70"/>
        <end position="121"/>
    </location>
</feature>
<gene>
    <name evidence="10" type="ORF">OU798_03960</name>
</gene>
<keyword evidence="3 8" id="KW-1134">Transmembrane beta strand</keyword>
<organism evidence="10 11">
    <name type="scientific">Draconibacterium aestuarii</name>
    <dbReference type="NCBI Taxonomy" id="2998507"/>
    <lineage>
        <taxon>Bacteria</taxon>
        <taxon>Pseudomonadati</taxon>
        <taxon>Bacteroidota</taxon>
        <taxon>Bacteroidia</taxon>
        <taxon>Marinilabiliales</taxon>
        <taxon>Prolixibacteraceae</taxon>
        <taxon>Draconibacterium</taxon>
    </lineage>
</organism>
<keyword evidence="11" id="KW-1185">Reference proteome</keyword>
<reference evidence="10" key="1">
    <citation type="submission" date="2022-11" db="EMBL/GenBank/DDBJ databases">
        <title>Marilongibacter aestuarii gen. nov., sp. nov., isolated from tidal flat sediment.</title>
        <authorList>
            <person name="Jiayan W."/>
        </authorList>
    </citation>
    <scope>NUCLEOTIDE SEQUENCE</scope>
    <source>
        <strain evidence="10">Z1-6</strain>
    </source>
</reference>
<protein>
    <submittedName>
        <fullName evidence="10">TonB-dependent receptor</fullName>
    </submittedName>
</protein>
<evidence type="ECO:0000256" key="8">
    <source>
        <dbReference type="PROSITE-ProRule" id="PRU01360"/>
    </source>
</evidence>
<dbReference type="InterPro" id="IPR011662">
    <property type="entry name" value="Secretin/TonB_short_N"/>
</dbReference>
<evidence type="ECO:0000313" key="10">
    <source>
        <dbReference type="EMBL" id="MCY1719481.1"/>
    </source>
</evidence>
<dbReference type="InterPro" id="IPR036942">
    <property type="entry name" value="Beta-barrel_TonB_sf"/>
</dbReference>
<evidence type="ECO:0000256" key="7">
    <source>
        <dbReference type="ARBA" id="ARBA00023237"/>
    </source>
</evidence>
<comment type="subcellular location">
    <subcellularLocation>
        <location evidence="1 8">Cell outer membrane</location>
        <topology evidence="1 8">Multi-pass membrane protein</topology>
    </subcellularLocation>
</comment>
<keyword evidence="5" id="KW-0732">Signal</keyword>
<evidence type="ECO:0000256" key="2">
    <source>
        <dbReference type="ARBA" id="ARBA00022448"/>
    </source>
</evidence>
<accession>A0A9X3F2R1</accession>
<dbReference type="Gene3D" id="2.60.40.1120">
    <property type="entry name" value="Carboxypeptidase-like, regulatory domain"/>
    <property type="match status" value="1"/>
</dbReference>
<dbReference type="SUPFAM" id="SSF49464">
    <property type="entry name" value="Carboxypeptidase regulatory domain-like"/>
    <property type="match status" value="1"/>
</dbReference>
<proteinExistence type="inferred from homology"/>
<dbReference type="GO" id="GO:0044718">
    <property type="term" value="P:siderophore transmembrane transport"/>
    <property type="evidence" value="ECO:0007669"/>
    <property type="project" value="TreeGrafter"/>
</dbReference>
<evidence type="ECO:0000313" key="11">
    <source>
        <dbReference type="Proteomes" id="UP001145087"/>
    </source>
</evidence>
<dbReference type="GO" id="GO:0009279">
    <property type="term" value="C:cell outer membrane"/>
    <property type="evidence" value="ECO:0007669"/>
    <property type="project" value="UniProtKB-SubCell"/>
</dbReference>
<dbReference type="InterPro" id="IPR012910">
    <property type="entry name" value="Plug_dom"/>
</dbReference>
<dbReference type="Proteomes" id="UP001145087">
    <property type="component" value="Unassembled WGS sequence"/>
</dbReference>
<dbReference type="InterPro" id="IPR039426">
    <property type="entry name" value="TonB-dep_rcpt-like"/>
</dbReference>
<keyword evidence="2 8" id="KW-0813">Transport</keyword>
<dbReference type="InterPro" id="IPR023996">
    <property type="entry name" value="TonB-dep_OMP_SusC/RagA"/>
</dbReference>
<dbReference type="GO" id="GO:0015344">
    <property type="term" value="F:siderophore uptake transmembrane transporter activity"/>
    <property type="evidence" value="ECO:0007669"/>
    <property type="project" value="TreeGrafter"/>
</dbReference>
<dbReference type="Gene3D" id="2.170.130.10">
    <property type="entry name" value="TonB-dependent receptor, plug domain"/>
    <property type="match status" value="1"/>
</dbReference>
<dbReference type="InterPro" id="IPR023997">
    <property type="entry name" value="TonB-dep_OMP_SusC/RagA_CS"/>
</dbReference>
<name>A0A9X3F2R1_9BACT</name>
<evidence type="ECO:0000256" key="4">
    <source>
        <dbReference type="ARBA" id="ARBA00022692"/>
    </source>
</evidence>